<dbReference type="Gene3D" id="1.25.40.10">
    <property type="entry name" value="Tetratricopeptide repeat domain"/>
    <property type="match status" value="3"/>
</dbReference>
<dbReference type="PANTHER" id="PTHR10098">
    <property type="entry name" value="RAPSYN-RELATED"/>
    <property type="match status" value="1"/>
</dbReference>
<keyword evidence="1" id="KW-0802">TPR repeat</keyword>
<keyword evidence="2" id="KW-0175">Coiled coil</keyword>
<evidence type="ECO:0000313" key="5">
    <source>
        <dbReference type="EMBL" id="MBC3757543.1"/>
    </source>
</evidence>
<dbReference type="GO" id="GO:0006355">
    <property type="term" value="P:regulation of DNA-templated transcription"/>
    <property type="evidence" value="ECO:0007669"/>
    <property type="project" value="InterPro"/>
</dbReference>
<sequence>MKPFSFAIFLCFLALNYLSSQNEKQIDSLLQTYKSQPESIEKAQTAHELFRLHRHKSPKDAFKYARLGLQLSKKINYDKGIGLGYLNLAYYYRFLPNQDSSRYYFEKSTKKLAKTRLKETHWFALNEYAIFETIQGDFDKALKLADEGYDIALALNHGTHMVDNLQRKATIYMDNGEFKLAMEETLKANKVLDTITPENKVGKAIALADIGRIEMLRGNYKKAIAPLEASLEKFKGLDRPYWESTMFMEVANVYWYLKEYDKALENYKESLRIGQKIKRDDLVAANYSNMADIYSRNGEHKKALNMLEKSQAITKKIGSTNNLIIGHNQIGEVAVRIKDYKRAIKNYSKGIQLADSINALDVIRDSYHGRSIANEKLGNYVAALSDQRQYQIYNDSLFNETKAKQIDELKAQYEAEKREQQIQLQKREIDLLEKKSEINTLYMVLLGFGLLLSLIGFYALRQKLKRSKTEKEKLNLELDFKKKELTTHALHLAKKNEVLENLKQQAQEFKTSENSKRGFNKLIRTIDFDLKDDNNWENFSRYFEQVHKDFNSTVKQKFPEVTSNELRLMALLKMNLSSKEIANILNVSPEGIKKARYRLRKKLGITTEDSLQDLVLSL</sequence>
<dbReference type="InterPro" id="IPR019734">
    <property type="entry name" value="TPR_rpt"/>
</dbReference>
<dbReference type="SUPFAM" id="SSF46894">
    <property type="entry name" value="C-terminal effector domain of the bipartite response regulators"/>
    <property type="match status" value="1"/>
</dbReference>
<evidence type="ECO:0000313" key="6">
    <source>
        <dbReference type="Proteomes" id="UP000656244"/>
    </source>
</evidence>
<dbReference type="GO" id="GO:0003677">
    <property type="term" value="F:DNA binding"/>
    <property type="evidence" value="ECO:0007669"/>
    <property type="project" value="InterPro"/>
</dbReference>
<dbReference type="SMART" id="SM00028">
    <property type="entry name" value="TPR"/>
    <property type="match status" value="4"/>
</dbReference>
<keyword evidence="3" id="KW-0472">Membrane</keyword>
<organism evidence="5 6">
    <name type="scientific">Hyunsoonleella aquatilis</name>
    <dbReference type="NCBI Taxonomy" id="2762758"/>
    <lineage>
        <taxon>Bacteria</taxon>
        <taxon>Pseudomonadati</taxon>
        <taxon>Bacteroidota</taxon>
        <taxon>Flavobacteriia</taxon>
        <taxon>Flavobacteriales</taxon>
        <taxon>Flavobacteriaceae</taxon>
    </lineage>
</organism>
<feature type="transmembrane region" description="Helical" evidence="3">
    <location>
        <begin position="441"/>
        <end position="460"/>
    </location>
</feature>
<reference evidence="5" key="1">
    <citation type="submission" date="2020-08" db="EMBL/GenBank/DDBJ databases">
        <title>Hyunsoonleella sp. strain SJ7 genome sequencing and assembly.</title>
        <authorList>
            <person name="Kim I."/>
        </authorList>
    </citation>
    <scope>NUCLEOTIDE SEQUENCE</scope>
    <source>
        <strain evidence="5">SJ7</strain>
    </source>
</reference>
<dbReference type="AlphaFoldDB" id="A0A923HCH2"/>
<dbReference type="InterPro" id="IPR036388">
    <property type="entry name" value="WH-like_DNA-bd_sf"/>
</dbReference>
<evidence type="ECO:0000256" key="2">
    <source>
        <dbReference type="SAM" id="Coils"/>
    </source>
</evidence>
<evidence type="ECO:0000256" key="3">
    <source>
        <dbReference type="SAM" id="Phobius"/>
    </source>
</evidence>
<dbReference type="InterPro" id="IPR000792">
    <property type="entry name" value="Tscrpt_reg_LuxR_C"/>
</dbReference>
<dbReference type="Proteomes" id="UP000656244">
    <property type="component" value="Unassembled WGS sequence"/>
</dbReference>
<proteinExistence type="predicted"/>
<comment type="caution">
    <text evidence="5">The sequence shown here is derived from an EMBL/GenBank/DDBJ whole genome shotgun (WGS) entry which is preliminary data.</text>
</comment>
<accession>A0A923HCH2</accession>
<feature type="domain" description="HTH luxR-type" evidence="4">
    <location>
        <begin position="558"/>
        <end position="615"/>
    </location>
</feature>
<feature type="repeat" description="TPR" evidence="1">
    <location>
        <begin position="244"/>
        <end position="277"/>
    </location>
</feature>
<protein>
    <submittedName>
        <fullName evidence="5">Tetratricopeptide repeat protein</fullName>
    </submittedName>
</protein>
<feature type="coiled-coil region" evidence="2">
    <location>
        <begin position="399"/>
        <end position="435"/>
    </location>
</feature>
<dbReference type="InterPro" id="IPR016032">
    <property type="entry name" value="Sig_transdc_resp-reg_C-effctor"/>
</dbReference>
<dbReference type="PROSITE" id="PS50005">
    <property type="entry name" value="TPR"/>
    <property type="match status" value="1"/>
</dbReference>
<keyword evidence="3" id="KW-0812">Transmembrane</keyword>
<keyword evidence="6" id="KW-1185">Reference proteome</keyword>
<feature type="coiled-coil region" evidence="2">
    <location>
        <begin position="464"/>
        <end position="512"/>
    </location>
</feature>
<keyword evidence="3" id="KW-1133">Transmembrane helix</keyword>
<gene>
    <name evidence="5" type="ORF">H7U19_03960</name>
</gene>
<dbReference type="RefSeq" id="WP_186559081.1">
    <property type="nucleotide sequence ID" value="NZ_JACNMF010000001.1"/>
</dbReference>
<dbReference type="Pfam" id="PF13424">
    <property type="entry name" value="TPR_12"/>
    <property type="match status" value="1"/>
</dbReference>
<dbReference type="EMBL" id="JACNMF010000001">
    <property type="protein sequence ID" value="MBC3757543.1"/>
    <property type="molecule type" value="Genomic_DNA"/>
</dbReference>
<evidence type="ECO:0000256" key="1">
    <source>
        <dbReference type="PROSITE-ProRule" id="PRU00339"/>
    </source>
</evidence>
<dbReference type="Gene3D" id="1.10.10.10">
    <property type="entry name" value="Winged helix-like DNA-binding domain superfamily/Winged helix DNA-binding domain"/>
    <property type="match status" value="1"/>
</dbReference>
<dbReference type="SMART" id="SM00421">
    <property type="entry name" value="HTH_LUXR"/>
    <property type="match status" value="1"/>
</dbReference>
<evidence type="ECO:0000259" key="4">
    <source>
        <dbReference type="SMART" id="SM00421"/>
    </source>
</evidence>
<name>A0A923HCH2_9FLAO</name>
<dbReference type="InterPro" id="IPR011990">
    <property type="entry name" value="TPR-like_helical_dom_sf"/>
</dbReference>
<dbReference type="SUPFAM" id="SSF48452">
    <property type="entry name" value="TPR-like"/>
    <property type="match status" value="2"/>
</dbReference>